<dbReference type="Proteomes" id="UP000004810">
    <property type="component" value="Unassembled WGS sequence"/>
</dbReference>
<proteinExistence type="predicted"/>
<reference evidence="2" key="1">
    <citation type="submission" date="2012-08" db="EMBL/GenBank/DDBJ databases">
        <title>The Genome Sequence of Wuchereria bancrofti.</title>
        <authorList>
            <person name="Nutman T.B."/>
            <person name="Fink D.L."/>
            <person name="Russ C."/>
            <person name="Young S."/>
            <person name="Zeng Q."/>
            <person name="Koehrsen M."/>
            <person name="Alvarado L."/>
            <person name="Berlin A."/>
            <person name="Chapman S.B."/>
            <person name="Chen Z."/>
            <person name="Freedman E."/>
            <person name="Gellesch M."/>
            <person name="Goldberg J."/>
            <person name="Griggs A."/>
            <person name="Gujja S."/>
            <person name="Heilman E.R."/>
            <person name="Heiman D."/>
            <person name="Hepburn T."/>
            <person name="Howarth C."/>
            <person name="Jen D."/>
            <person name="Larson L."/>
            <person name="Lewis B."/>
            <person name="Mehta T."/>
            <person name="Park D."/>
            <person name="Pearson M."/>
            <person name="Roberts A."/>
            <person name="Saif S."/>
            <person name="Shea T."/>
            <person name="Shenoy N."/>
            <person name="Sisk P."/>
            <person name="Stolte C."/>
            <person name="Sykes S."/>
            <person name="Walk T."/>
            <person name="White J."/>
            <person name="Yandava C."/>
            <person name="Haas B."/>
            <person name="Henn M.R."/>
            <person name="Nusbaum C."/>
            <person name="Birren B."/>
        </authorList>
    </citation>
    <scope>NUCLEOTIDE SEQUENCE [LARGE SCALE GENOMIC DNA]</scope>
    <source>
        <strain evidence="2">NA</strain>
    </source>
</reference>
<feature type="non-terminal residue" evidence="1">
    <location>
        <position position="50"/>
    </location>
</feature>
<organism evidence="1 2">
    <name type="scientific">Wuchereria bancrofti</name>
    <dbReference type="NCBI Taxonomy" id="6293"/>
    <lineage>
        <taxon>Eukaryota</taxon>
        <taxon>Metazoa</taxon>
        <taxon>Ecdysozoa</taxon>
        <taxon>Nematoda</taxon>
        <taxon>Chromadorea</taxon>
        <taxon>Rhabditida</taxon>
        <taxon>Spirurina</taxon>
        <taxon>Spiruromorpha</taxon>
        <taxon>Filarioidea</taxon>
        <taxon>Onchocercidae</taxon>
        <taxon>Wuchereria</taxon>
    </lineage>
</organism>
<protein>
    <submittedName>
        <fullName evidence="1">Uncharacterized protein</fullName>
    </submittedName>
</protein>
<feature type="non-terminal residue" evidence="1">
    <location>
        <position position="1"/>
    </location>
</feature>
<name>J9E1A7_WUCBA</name>
<dbReference type="AlphaFoldDB" id="J9E1A7"/>
<accession>J9E1A7</accession>
<sequence>ALLKDIWLELLASEHLPKAINLNLSEKTFQSSLLSELIEATPSTSIAPQE</sequence>
<gene>
    <name evidence="1" type="ORF">WUBG_13169</name>
</gene>
<comment type="caution">
    <text evidence="1">The sequence shown here is derived from an EMBL/GenBank/DDBJ whole genome shotgun (WGS) entry which is preliminary data.</text>
</comment>
<dbReference type="EMBL" id="ADBV01009843">
    <property type="protein sequence ID" value="EJW75923.1"/>
    <property type="molecule type" value="Genomic_DNA"/>
</dbReference>
<evidence type="ECO:0000313" key="1">
    <source>
        <dbReference type="EMBL" id="EJW75923.1"/>
    </source>
</evidence>
<evidence type="ECO:0000313" key="2">
    <source>
        <dbReference type="Proteomes" id="UP000004810"/>
    </source>
</evidence>